<name>A0A2T4MIX9_9STAP</name>
<feature type="transmembrane region" description="Helical" evidence="1">
    <location>
        <begin position="106"/>
        <end position="127"/>
    </location>
</feature>
<dbReference type="Proteomes" id="UP000646308">
    <property type="component" value="Unassembled WGS sequence"/>
</dbReference>
<feature type="transmembrane region" description="Helical" evidence="1">
    <location>
        <begin position="169"/>
        <end position="189"/>
    </location>
</feature>
<feature type="transmembrane region" description="Helical" evidence="1">
    <location>
        <begin position="46"/>
        <end position="69"/>
    </location>
</feature>
<dbReference type="EMBL" id="WMFL01000053">
    <property type="protein sequence ID" value="NJI01913.1"/>
    <property type="molecule type" value="Genomic_DNA"/>
</dbReference>
<dbReference type="PANTHER" id="PTHR40042">
    <property type="entry name" value="HYPOTHETICAL MEMBRANE SPANNING PROTEIN"/>
    <property type="match status" value="1"/>
</dbReference>
<accession>A0A2T4MIX9</accession>
<dbReference type="GeneID" id="57691574"/>
<proteinExistence type="predicted"/>
<keyword evidence="1" id="KW-0812">Transmembrane</keyword>
<feature type="transmembrane region" description="Helical" evidence="1">
    <location>
        <begin position="12"/>
        <end position="34"/>
    </location>
</feature>
<protein>
    <submittedName>
        <fullName evidence="2">DUF1405 domain-containing protein</fullName>
    </submittedName>
</protein>
<organism evidence="2 3">
    <name type="scientific">Staphylococcus agnetis</name>
    <dbReference type="NCBI Taxonomy" id="985762"/>
    <lineage>
        <taxon>Bacteria</taxon>
        <taxon>Bacillati</taxon>
        <taxon>Bacillota</taxon>
        <taxon>Bacilli</taxon>
        <taxon>Bacillales</taxon>
        <taxon>Staphylococcaceae</taxon>
        <taxon>Staphylococcus</taxon>
    </lineage>
</organism>
<gene>
    <name evidence="2" type="ORF">GLV84_03440</name>
</gene>
<evidence type="ECO:0000313" key="2">
    <source>
        <dbReference type="EMBL" id="NJI01913.1"/>
    </source>
</evidence>
<dbReference type="RefSeq" id="WP_107368673.1">
    <property type="nucleotide sequence ID" value="NZ_CP045927.1"/>
</dbReference>
<keyword evidence="1" id="KW-1133">Transmembrane helix</keyword>
<sequence>MNWSSLHPILIYNRAILTFLFLCNLMGTIFGYVWYAHRLSLSHWKYWLFIPDSPNATLCLTVSIGLMLFNHRNAIIDTLAFITLIKYGVWAIFMIIFLSIHDQTIYLLGVILLVTHAIMVIQAFLFLPRFKITCLSISFAMVWVFHNDVIDYLFHQFPKYGSLTPYESIIGYVAFWLSVLPLLISIYVCHQRKVKKFDHY</sequence>
<evidence type="ECO:0000313" key="3">
    <source>
        <dbReference type="Proteomes" id="UP000646308"/>
    </source>
</evidence>
<dbReference type="PANTHER" id="PTHR40042:SF1">
    <property type="entry name" value="DUF1405 DOMAIN-CONTAINING PROTEIN"/>
    <property type="match status" value="1"/>
</dbReference>
<reference evidence="2" key="1">
    <citation type="submission" date="2019-11" db="EMBL/GenBank/DDBJ databases">
        <title>Whole genome comparisons of Staphylococcus agnetis isolates from cattle and chickens.</title>
        <authorList>
            <person name="Rhoads D."/>
            <person name="Shwani A."/>
            <person name="Adkins P."/>
            <person name="Calcutt M."/>
            <person name="Middleton J."/>
        </authorList>
    </citation>
    <scope>NUCLEOTIDE SEQUENCE</scope>
    <source>
        <strain evidence="2">1387</strain>
    </source>
</reference>
<dbReference type="Pfam" id="PF07187">
    <property type="entry name" value="DUF1405"/>
    <property type="match status" value="1"/>
</dbReference>
<comment type="caution">
    <text evidence="2">The sequence shown here is derived from an EMBL/GenBank/DDBJ whole genome shotgun (WGS) entry which is preliminary data.</text>
</comment>
<keyword evidence="1" id="KW-0472">Membrane</keyword>
<evidence type="ECO:0000256" key="1">
    <source>
        <dbReference type="SAM" id="Phobius"/>
    </source>
</evidence>
<feature type="transmembrane region" description="Helical" evidence="1">
    <location>
        <begin position="134"/>
        <end position="154"/>
    </location>
</feature>
<feature type="transmembrane region" description="Helical" evidence="1">
    <location>
        <begin position="81"/>
        <end position="100"/>
    </location>
</feature>
<dbReference type="InterPro" id="IPR009845">
    <property type="entry name" value="DUF1405"/>
</dbReference>
<dbReference type="AlphaFoldDB" id="A0A2T4MIX9"/>